<evidence type="ECO:0000256" key="1">
    <source>
        <dbReference type="SAM" id="SignalP"/>
    </source>
</evidence>
<dbReference type="KEGG" id="meiy:MIN45_P0310"/>
<organism evidence="3 4">
    <name type="scientific">Methylomarinovum tepidoasis</name>
    <dbReference type="NCBI Taxonomy" id="2840183"/>
    <lineage>
        <taxon>Bacteria</taxon>
        <taxon>Pseudomonadati</taxon>
        <taxon>Pseudomonadota</taxon>
        <taxon>Gammaproteobacteria</taxon>
        <taxon>Methylococcales</taxon>
        <taxon>Methylothermaceae</taxon>
        <taxon>Methylomarinovum</taxon>
    </lineage>
</organism>
<feature type="signal peptide" evidence="1">
    <location>
        <begin position="1"/>
        <end position="18"/>
    </location>
</feature>
<protein>
    <recommendedName>
        <fullName evidence="2">Glycoside-hydrolase family GH114 TIM-barrel domain-containing protein</fullName>
    </recommendedName>
</protein>
<dbReference type="InterPro" id="IPR004352">
    <property type="entry name" value="GH114_TIM-barrel"/>
</dbReference>
<reference evidence="4" key="1">
    <citation type="journal article" date="2024" name="Int. J. Syst. Evol. Microbiol.">
        <title>Methylomarinovum tepidoasis sp. nov., a moderately thermophilic methanotroph of the family Methylothermaceae isolated from a deep-sea hydrothermal field.</title>
        <authorList>
            <person name="Hirayama H."/>
            <person name="Takaki Y."/>
            <person name="Abe M."/>
            <person name="Miyazaki M."/>
            <person name="Uematsu K."/>
            <person name="Matsui Y."/>
            <person name="Takai K."/>
        </authorList>
    </citation>
    <scope>NUCLEOTIDE SEQUENCE [LARGE SCALE GENOMIC DNA]</scope>
    <source>
        <strain evidence="4">IN45</strain>
    </source>
</reference>
<dbReference type="PANTHER" id="PTHR35273:SF2">
    <property type="entry name" value="ALPHA-GALACTOSIDASE"/>
    <property type="match status" value="1"/>
</dbReference>
<sequence>MRQRWLWLCLWGVASVQAASLSLQVRQIGAFYRFSITEEGEVARHHQVYVDSDADATTGFPLGEIGAEYLLENGLLYRYLGDGWQWEYVGVVEVFGNDLFIDWQVAKSDLAGADSMVAVAMDLDADWNMVRSSAPTVNQGPIWRPGPQDTWHWQLTGQLDTDDDSQIFDIDLFDTPTTTIAALHREGKKVVCYFSAGSFENWRPDAGSFPDSVKGEPLEGWYGEWWLDVRQIDVLASIMQRRLDLAKAKGCDGVEPDNVDAYGNSSGFPLTREDQLRYNRFLARWAHERGLAVALKNALELVEELEPDFDWALNEQCFEYDECDRLLPFVTAGKAVWGVTYVDRRRQGRWQARAICPEAQRLGFLWQIRTWDLDDWKLSCGDI</sequence>
<dbReference type="InterPro" id="IPR017853">
    <property type="entry name" value="GH"/>
</dbReference>
<accession>A0AAU9BWY3</accession>
<dbReference type="Gene3D" id="3.20.20.70">
    <property type="entry name" value="Aldolase class I"/>
    <property type="match status" value="1"/>
</dbReference>
<proteinExistence type="predicted"/>
<dbReference type="InterPro" id="IPR013785">
    <property type="entry name" value="Aldolase_TIM"/>
</dbReference>
<dbReference type="Proteomes" id="UP001321450">
    <property type="component" value="Chromosome"/>
</dbReference>
<dbReference type="EMBL" id="AP024718">
    <property type="protein sequence ID" value="BCX87943.1"/>
    <property type="molecule type" value="Genomic_DNA"/>
</dbReference>
<feature type="chain" id="PRO_5043482290" description="Glycoside-hydrolase family GH114 TIM-barrel domain-containing protein" evidence="1">
    <location>
        <begin position="19"/>
        <end position="383"/>
    </location>
</feature>
<dbReference type="Pfam" id="PF03537">
    <property type="entry name" value="Glyco_hydro_114"/>
    <property type="match status" value="1"/>
</dbReference>
<feature type="domain" description="Glycoside-hydrolase family GH114 TIM-barrel" evidence="2">
    <location>
        <begin position="150"/>
        <end position="376"/>
    </location>
</feature>
<evidence type="ECO:0000313" key="3">
    <source>
        <dbReference type="EMBL" id="BCX87943.1"/>
    </source>
</evidence>
<dbReference type="PANTHER" id="PTHR35273">
    <property type="entry name" value="ALPHA-1,4 POLYGALACTOSAMINIDASE, PUTATIVE (AFU_ORTHOLOGUE AFUA_3G07890)-RELATED"/>
    <property type="match status" value="1"/>
</dbReference>
<evidence type="ECO:0000313" key="4">
    <source>
        <dbReference type="Proteomes" id="UP001321450"/>
    </source>
</evidence>
<name>A0AAU9BWY3_9GAMM</name>
<keyword evidence="1" id="KW-0732">Signal</keyword>
<gene>
    <name evidence="3" type="ORF">MIN45_P0310</name>
</gene>
<evidence type="ECO:0000259" key="2">
    <source>
        <dbReference type="Pfam" id="PF03537"/>
    </source>
</evidence>
<dbReference type="SUPFAM" id="SSF51445">
    <property type="entry name" value="(Trans)glycosidases"/>
    <property type="match status" value="1"/>
</dbReference>
<dbReference type="RefSeq" id="WP_286292957.1">
    <property type="nucleotide sequence ID" value="NZ_AP024718.1"/>
</dbReference>
<dbReference type="AlphaFoldDB" id="A0AAU9BWY3"/>
<keyword evidence="4" id="KW-1185">Reference proteome</keyword>